<keyword evidence="8" id="KW-1185">Reference proteome</keyword>
<reference evidence="7 8" key="1">
    <citation type="submission" date="2024-05" db="EMBL/GenBank/DDBJ databases">
        <authorList>
            <person name="Kim H.-Y."/>
            <person name="Kim E."/>
            <person name="Cai Y."/>
            <person name="Yang S.-M."/>
            <person name="Lee W."/>
        </authorList>
    </citation>
    <scope>NUCLEOTIDE SEQUENCE [LARGE SCALE GENOMIC DNA]</scope>
    <source>
        <strain evidence="7 8">FBL11</strain>
    </source>
</reference>
<evidence type="ECO:0000256" key="1">
    <source>
        <dbReference type="ARBA" id="ARBA00004651"/>
    </source>
</evidence>
<evidence type="ECO:0000256" key="6">
    <source>
        <dbReference type="SAM" id="Phobius"/>
    </source>
</evidence>
<evidence type="ECO:0000256" key="5">
    <source>
        <dbReference type="ARBA" id="ARBA00023136"/>
    </source>
</evidence>
<comment type="caution">
    <text evidence="7">The sequence shown here is derived from an EMBL/GenBank/DDBJ whole genome shotgun (WGS) entry which is preliminary data.</text>
</comment>
<feature type="transmembrane region" description="Helical" evidence="6">
    <location>
        <begin position="252"/>
        <end position="276"/>
    </location>
</feature>
<dbReference type="InterPro" id="IPR017039">
    <property type="entry name" value="Virul_fac_BrkB"/>
</dbReference>
<evidence type="ECO:0000313" key="7">
    <source>
        <dbReference type="EMBL" id="MEN2750727.1"/>
    </source>
</evidence>
<keyword evidence="4 6" id="KW-1133">Transmembrane helix</keyword>
<name>A0ABU9X5R6_9GAMM</name>
<dbReference type="PIRSF" id="PIRSF035875">
    <property type="entry name" value="RNase_BN"/>
    <property type="match status" value="1"/>
</dbReference>
<feature type="transmembrane region" description="Helical" evidence="6">
    <location>
        <begin position="183"/>
        <end position="206"/>
    </location>
</feature>
<keyword evidence="3 6" id="KW-0812">Transmembrane</keyword>
<gene>
    <name evidence="7" type="ORF">AAIR29_03690</name>
</gene>
<organism evidence="7 8">
    <name type="scientific">Psychrobacter saeujeotis</name>
    <dbReference type="NCBI Taxonomy" id="3143436"/>
    <lineage>
        <taxon>Bacteria</taxon>
        <taxon>Pseudomonadati</taxon>
        <taxon>Pseudomonadota</taxon>
        <taxon>Gammaproteobacteria</taxon>
        <taxon>Moraxellales</taxon>
        <taxon>Moraxellaceae</taxon>
        <taxon>Psychrobacter</taxon>
    </lineage>
</organism>
<keyword evidence="5 6" id="KW-0472">Membrane</keyword>
<comment type="subcellular location">
    <subcellularLocation>
        <location evidence="1">Cell membrane</location>
        <topology evidence="1">Multi-pass membrane protein</topology>
    </subcellularLocation>
</comment>
<dbReference type="PANTHER" id="PTHR30213">
    <property type="entry name" value="INNER MEMBRANE PROTEIN YHJD"/>
    <property type="match status" value="1"/>
</dbReference>
<feature type="transmembrane region" description="Helical" evidence="6">
    <location>
        <begin position="146"/>
        <end position="171"/>
    </location>
</feature>
<dbReference type="Pfam" id="PF03631">
    <property type="entry name" value="Virul_fac_BrkB"/>
    <property type="match status" value="1"/>
</dbReference>
<feature type="transmembrane region" description="Helical" evidence="6">
    <location>
        <begin position="218"/>
        <end position="240"/>
    </location>
</feature>
<evidence type="ECO:0000256" key="3">
    <source>
        <dbReference type="ARBA" id="ARBA00022692"/>
    </source>
</evidence>
<accession>A0ABU9X5R6</accession>
<dbReference type="EMBL" id="JBDGHN010000002">
    <property type="protein sequence ID" value="MEN2750727.1"/>
    <property type="molecule type" value="Genomic_DNA"/>
</dbReference>
<evidence type="ECO:0000313" key="8">
    <source>
        <dbReference type="Proteomes" id="UP001461960"/>
    </source>
</evidence>
<evidence type="ECO:0000256" key="2">
    <source>
        <dbReference type="ARBA" id="ARBA00022475"/>
    </source>
</evidence>
<proteinExistence type="predicted"/>
<feature type="transmembrane region" description="Helical" evidence="6">
    <location>
        <begin position="32"/>
        <end position="61"/>
    </location>
</feature>
<dbReference type="Proteomes" id="UP001461960">
    <property type="component" value="Unassembled WGS sequence"/>
</dbReference>
<keyword evidence="2" id="KW-1003">Cell membrane</keyword>
<protein>
    <submittedName>
        <fullName evidence="7">YihY/virulence factor BrkB family protein</fullName>
    </submittedName>
</protein>
<dbReference type="NCBIfam" id="TIGR00765">
    <property type="entry name" value="yihY_not_rbn"/>
    <property type="match status" value="1"/>
</dbReference>
<dbReference type="PANTHER" id="PTHR30213:SF0">
    <property type="entry name" value="UPF0761 MEMBRANE PROTEIN YIHY"/>
    <property type="match status" value="1"/>
</dbReference>
<dbReference type="RefSeq" id="WP_299216159.1">
    <property type="nucleotide sequence ID" value="NZ_JBDGHN010000002.1"/>
</dbReference>
<sequence>MKNATTPTTISPTQKWRQLLMQTWSAANTPNVWAHCASVGFFGFLSIFPIMAVFVLIYNLVFSPAEMQAQIAMLEPFIPPSVYDLIYERLDSLTQNTTTRLSFGLLFSTVLALYSGSRGIKNLVILINLAFHITERRSFIVSIIRAILLTVAALILFIVALSTIAAIPLLAQFFSFGQPFETIVLWSRWPILAIIIFLSFLGLYRFAPNRGAVPIKRLIPGAALATVLWILLSGIFSIYVQNFNNYSATFGALSAAVVIMLWLYYSAFIIALGAMFNYEMTTRRASDAIRVYS</sequence>
<evidence type="ECO:0000256" key="4">
    <source>
        <dbReference type="ARBA" id="ARBA00022989"/>
    </source>
</evidence>